<organism evidence="1 2">
    <name type="scientific">Triparma columacea</name>
    <dbReference type="NCBI Taxonomy" id="722753"/>
    <lineage>
        <taxon>Eukaryota</taxon>
        <taxon>Sar</taxon>
        <taxon>Stramenopiles</taxon>
        <taxon>Ochrophyta</taxon>
        <taxon>Bolidophyceae</taxon>
        <taxon>Parmales</taxon>
        <taxon>Triparmaceae</taxon>
        <taxon>Triparma</taxon>
    </lineage>
</organism>
<dbReference type="EMBL" id="BRYA01000022">
    <property type="protein sequence ID" value="GMI32678.1"/>
    <property type="molecule type" value="Genomic_DNA"/>
</dbReference>
<proteinExistence type="predicted"/>
<keyword evidence="2" id="KW-1185">Reference proteome</keyword>
<gene>
    <name evidence="1" type="ORF">TrCOL_g5721</name>
</gene>
<dbReference type="Gene3D" id="1.10.720.30">
    <property type="entry name" value="SAP domain"/>
    <property type="match status" value="1"/>
</dbReference>
<name>A0A9W7G438_9STRA</name>
<dbReference type="Proteomes" id="UP001165065">
    <property type="component" value="Unassembled WGS sequence"/>
</dbReference>
<protein>
    <recommendedName>
        <fullName evidence="3">F-box domain-containing protein</fullName>
    </recommendedName>
</protein>
<dbReference type="AlphaFoldDB" id="A0A9W7G438"/>
<accession>A0A9W7G438</accession>
<dbReference type="OrthoDB" id="10400064at2759"/>
<sequence>MKKRSHKSMSVALLKDELDKRGVVYDKKARKAALVQLLTAENPTAPPATSATASELSSGLIGGRFPSGLFIGGYLNFEDVQDLRLVCKGWHAVITDSSFRDKLPDWESIVVFLNMENTLNLVDDSPGTTIVNVRAGQPDTETFYPTPPRATADIDPRSDPGFAMLPAYDRAVELLRFQKMCVRNLLQHFVSSLNPIGWEWMGWDEKDAWAKLEESDRARYDTAIGVCCLALAREDLRRERGGYGGWWDNIFAGDDDDDDMIGLFDGMCGSSFRDTFVSYQGFFGWDYASLDPQDLDTSDEKIISMATSELEYGEQVENDYATPIVATGPSESFERLLGSHGVACDIFGAWKKDPEGELAKALAL</sequence>
<evidence type="ECO:0000313" key="1">
    <source>
        <dbReference type="EMBL" id="GMI32678.1"/>
    </source>
</evidence>
<evidence type="ECO:0000313" key="2">
    <source>
        <dbReference type="Proteomes" id="UP001165065"/>
    </source>
</evidence>
<evidence type="ECO:0008006" key="3">
    <source>
        <dbReference type="Google" id="ProtNLM"/>
    </source>
</evidence>
<reference evidence="2" key="1">
    <citation type="journal article" date="2023" name="Commun. Biol.">
        <title>Genome analysis of Parmales, the sister group of diatoms, reveals the evolutionary specialization of diatoms from phago-mixotrophs to photoautotrophs.</title>
        <authorList>
            <person name="Ban H."/>
            <person name="Sato S."/>
            <person name="Yoshikawa S."/>
            <person name="Yamada K."/>
            <person name="Nakamura Y."/>
            <person name="Ichinomiya M."/>
            <person name="Sato N."/>
            <person name="Blanc-Mathieu R."/>
            <person name="Endo H."/>
            <person name="Kuwata A."/>
            <person name="Ogata H."/>
        </authorList>
    </citation>
    <scope>NUCLEOTIDE SEQUENCE [LARGE SCALE GENOMIC DNA]</scope>
</reference>
<comment type="caution">
    <text evidence="1">The sequence shown here is derived from an EMBL/GenBank/DDBJ whole genome shotgun (WGS) entry which is preliminary data.</text>
</comment>
<dbReference type="InterPro" id="IPR036361">
    <property type="entry name" value="SAP_dom_sf"/>
</dbReference>